<proteinExistence type="predicted"/>
<evidence type="ECO:0000256" key="2">
    <source>
        <dbReference type="PROSITE-ProRule" id="PRU00332"/>
    </source>
</evidence>
<dbReference type="InterPro" id="IPR045180">
    <property type="entry name" value="La_dom_prot"/>
</dbReference>
<reference evidence="7" key="1">
    <citation type="journal article" date="2019" name="Gigascience">
        <title>De novo genome assembly of the endangered Acer yangbiense, a plant species with extremely small populations endemic to Yunnan Province, China.</title>
        <authorList>
            <person name="Yang J."/>
            <person name="Wariss H.M."/>
            <person name="Tao L."/>
            <person name="Zhang R."/>
            <person name="Yun Q."/>
            <person name="Hollingsworth P."/>
            <person name="Dao Z."/>
            <person name="Luo G."/>
            <person name="Guo H."/>
            <person name="Ma Y."/>
            <person name="Sun W."/>
        </authorList>
    </citation>
    <scope>NUCLEOTIDE SEQUENCE [LARGE SCALE GENOMIC DNA]</scope>
    <source>
        <strain evidence="7">cv. br00</strain>
    </source>
</reference>
<evidence type="ECO:0000313" key="6">
    <source>
        <dbReference type="EMBL" id="KAB5561260.1"/>
    </source>
</evidence>
<dbReference type="InterPro" id="IPR009818">
    <property type="entry name" value="PAM2_motif"/>
</dbReference>
<dbReference type="InterPro" id="IPR036390">
    <property type="entry name" value="WH_DNA-bd_sf"/>
</dbReference>
<feature type="compositionally biased region" description="Basic and acidic residues" evidence="3">
    <location>
        <begin position="1"/>
        <end position="31"/>
    </location>
</feature>
<dbReference type="InterPro" id="IPR006630">
    <property type="entry name" value="La_HTH"/>
</dbReference>
<dbReference type="PANTHER" id="PTHR22792:SF62">
    <property type="entry name" value="LA-RELATED PROTEIN 7"/>
    <property type="match status" value="1"/>
</dbReference>
<accession>A0A5N5N171</accession>
<dbReference type="InterPro" id="IPR035979">
    <property type="entry name" value="RBD_domain_sf"/>
</dbReference>
<dbReference type="AlphaFoldDB" id="A0A5N5N171"/>
<dbReference type="InterPro" id="IPR012677">
    <property type="entry name" value="Nucleotide-bd_a/b_plait_sf"/>
</dbReference>
<keyword evidence="1 2" id="KW-0694">RNA-binding</keyword>
<keyword evidence="7" id="KW-1185">Reference proteome</keyword>
<keyword evidence="4" id="KW-1133">Transmembrane helix</keyword>
<keyword evidence="4" id="KW-0472">Membrane</keyword>
<dbReference type="PROSITE" id="PS50961">
    <property type="entry name" value="HTH_LA"/>
    <property type="match status" value="1"/>
</dbReference>
<dbReference type="Gene3D" id="1.10.10.10">
    <property type="entry name" value="Winged helix-like DNA-binding domain superfamily/Winged helix DNA-binding domain"/>
    <property type="match status" value="1"/>
</dbReference>
<protein>
    <recommendedName>
        <fullName evidence="5">HTH La-type RNA-binding domain-containing protein</fullName>
    </recommendedName>
</protein>
<evidence type="ECO:0000256" key="1">
    <source>
        <dbReference type="ARBA" id="ARBA00022884"/>
    </source>
</evidence>
<evidence type="ECO:0000256" key="3">
    <source>
        <dbReference type="SAM" id="MobiDB-lite"/>
    </source>
</evidence>
<feature type="region of interest" description="Disordered" evidence="3">
    <location>
        <begin position="331"/>
        <end position="375"/>
    </location>
</feature>
<feature type="region of interest" description="Disordered" evidence="3">
    <location>
        <begin position="421"/>
        <end position="450"/>
    </location>
</feature>
<comment type="caution">
    <text evidence="6">The sequence shown here is derived from an EMBL/GenBank/DDBJ whole genome shotgun (WGS) entry which is preliminary data.</text>
</comment>
<evidence type="ECO:0000256" key="4">
    <source>
        <dbReference type="SAM" id="Phobius"/>
    </source>
</evidence>
<feature type="transmembrane region" description="Helical" evidence="4">
    <location>
        <begin position="127"/>
        <end position="151"/>
    </location>
</feature>
<dbReference type="Proteomes" id="UP000326939">
    <property type="component" value="Chromosome 4"/>
</dbReference>
<dbReference type="SUPFAM" id="SSF54928">
    <property type="entry name" value="RNA-binding domain, RBD"/>
    <property type="match status" value="1"/>
</dbReference>
<dbReference type="Pfam" id="PF07145">
    <property type="entry name" value="PAM2"/>
    <property type="match status" value="1"/>
</dbReference>
<dbReference type="PANTHER" id="PTHR22792">
    <property type="entry name" value="LUPUS LA PROTEIN-RELATED"/>
    <property type="match status" value="1"/>
</dbReference>
<dbReference type="GO" id="GO:0003723">
    <property type="term" value="F:RNA binding"/>
    <property type="evidence" value="ECO:0007669"/>
    <property type="project" value="UniProtKB-UniRule"/>
</dbReference>
<dbReference type="SMART" id="SM00715">
    <property type="entry name" value="LA"/>
    <property type="match status" value="1"/>
</dbReference>
<feature type="compositionally biased region" description="Acidic residues" evidence="3">
    <location>
        <begin position="331"/>
        <end position="340"/>
    </location>
</feature>
<feature type="region of interest" description="Disordered" evidence="3">
    <location>
        <begin position="1"/>
        <end position="34"/>
    </location>
</feature>
<keyword evidence="4" id="KW-0812">Transmembrane</keyword>
<feature type="compositionally biased region" description="Basic residues" evidence="3">
    <location>
        <begin position="364"/>
        <end position="374"/>
    </location>
</feature>
<dbReference type="InterPro" id="IPR036388">
    <property type="entry name" value="WH-like_DNA-bd_sf"/>
</dbReference>
<feature type="domain" description="HTH La-type RNA-binding" evidence="5">
    <location>
        <begin position="120"/>
        <end position="214"/>
    </location>
</feature>
<gene>
    <name evidence="6" type="ORF">DKX38_006217</name>
</gene>
<name>A0A5N5N171_9ROSI</name>
<sequence>MAQAQPERKSERICIEKEMKETTEPKHDSSRNSDSVTFKFNAQAPEFVPRSHTNTAQLPISGYFYPCFQNFGATTSATGGSDWIFVGDKDHAAYLISDNPNHAMSNCPSKNRDVLTDDLREKIIKQVLILCLNSYFISIYSCIVAPAFLAIESSCNYVDQHRLLPIAVIASTKKTRSLTNDNDLLAQALKSSSKLVLTEDGNKVKRKIPFTDKHREELQSRIVVVENLPDDHSHQNVQKIYSVVGSAKTIRICHPQESNYSRSKNDFFVTNKLHALVELETRVIAEKAVEKLNDERNWRKGLRVRLLLRCSPKSVLTRGRKSEFDNILEEEDSSLDESIEDTSRPNNSESAIESFVEDNPGASKKARTRGRGKGTGRGQIICARGMLAPPKCGCCLSSASVHGSVSSLLFNSCTPQCESFAKQTSKGPRMPDGTKGFTVGRGKPPLVTQV</sequence>
<dbReference type="SUPFAM" id="SSF46785">
    <property type="entry name" value="Winged helix' DNA-binding domain"/>
    <property type="match status" value="1"/>
</dbReference>
<dbReference type="EMBL" id="VDCV01000004">
    <property type="protein sequence ID" value="KAB5561260.1"/>
    <property type="molecule type" value="Genomic_DNA"/>
</dbReference>
<dbReference type="Gene3D" id="3.30.70.330">
    <property type="match status" value="1"/>
</dbReference>
<evidence type="ECO:0000313" key="7">
    <source>
        <dbReference type="Proteomes" id="UP000326939"/>
    </source>
</evidence>
<evidence type="ECO:0000259" key="5">
    <source>
        <dbReference type="PROSITE" id="PS50961"/>
    </source>
</evidence>
<organism evidence="6 7">
    <name type="scientific">Salix brachista</name>
    <dbReference type="NCBI Taxonomy" id="2182728"/>
    <lineage>
        <taxon>Eukaryota</taxon>
        <taxon>Viridiplantae</taxon>
        <taxon>Streptophyta</taxon>
        <taxon>Embryophyta</taxon>
        <taxon>Tracheophyta</taxon>
        <taxon>Spermatophyta</taxon>
        <taxon>Magnoliopsida</taxon>
        <taxon>eudicotyledons</taxon>
        <taxon>Gunneridae</taxon>
        <taxon>Pentapetalae</taxon>
        <taxon>rosids</taxon>
        <taxon>fabids</taxon>
        <taxon>Malpighiales</taxon>
        <taxon>Salicaceae</taxon>
        <taxon>Saliceae</taxon>
        <taxon>Salix</taxon>
    </lineage>
</organism>